<gene>
    <name evidence="2" type="ORF">OMW55_08485</name>
</gene>
<dbReference type="EMBL" id="JAPDOB010000002">
    <property type="protein sequence ID" value="MCW3797839.1"/>
    <property type="molecule type" value="Genomic_DNA"/>
</dbReference>
<evidence type="ECO:0000256" key="1">
    <source>
        <dbReference type="SAM" id="MobiDB-lite"/>
    </source>
</evidence>
<accession>A0ABT3JFY8</accession>
<feature type="region of interest" description="Disordered" evidence="1">
    <location>
        <begin position="39"/>
        <end position="75"/>
    </location>
</feature>
<reference evidence="2 3" key="1">
    <citation type="submission" date="2022-10" db="EMBL/GenBank/DDBJ databases">
        <title>Sphingomonas sp.</title>
        <authorList>
            <person name="Jin C."/>
        </authorList>
    </citation>
    <scope>NUCLEOTIDE SEQUENCE [LARGE SCALE GENOMIC DNA]</scope>
    <source>
        <strain evidence="2 3">BN140010</strain>
    </source>
</reference>
<dbReference type="InterPro" id="IPR009898">
    <property type="entry name" value="DUF1440"/>
</dbReference>
<evidence type="ECO:0000313" key="2">
    <source>
        <dbReference type="EMBL" id="MCW3797839.1"/>
    </source>
</evidence>
<keyword evidence="3" id="KW-1185">Reference proteome</keyword>
<name>A0ABT3JFY8_9SPHN</name>
<protein>
    <submittedName>
        <fullName evidence="2">DUF1440 domain-containing protein</fullName>
    </submittedName>
</protein>
<dbReference type="Pfam" id="PF07274">
    <property type="entry name" value="DUF1440"/>
    <property type="match status" value="1"/>
</dbReference>
<comment type="caution">
    <text evidence="2">The sequence shown here is derived from an EMBL/GenBank/DDBJ whole genome shotgun (WGS) entry which is preliminary data.</text>
</comment>
<evidence type="ECO:0000313" key="3">
    <source>
        <dbReference type="Proteomes" id="UP001526246"/>
    </source>
</evidence>
<organism evidence="2 3">
    <name type="scientific">Sphingomonas arvum</name>
    <dbReference type="NCBI Taxonomy" id="2992113"/>
    <lineage>
        <taxon>Bacteria</taxon>
        <taxon>Pseudomonadati</taxon>
        <taxon>Pseudomonadota</taxon>
        <taxon>Alphaproteobacteria</taxon>
        <taxon>Sphingomonadales</taxon>
        <taxon>Sphingomonadaceae</taxon>
        <taxon>Sphingomonas</taxon>
    </lineage>
</organism>
<dbReference type="RefSeq" id="WP_264882390.1">
    <property type="nucleotide sequence ID" value="NZ_JAPDOB010000002.1"/>
</dbReference>
<dbReference type="Proteomes" id="UP001526246">
    <property type="component" value="Unassembled WGS sequence"/>
</dbReference>
<proteinExistence type="predicted"/>
<sequence>MNAQTIVRNGALGIVGGLVASLAMNSFQSGWSAASKLLKPEQDRGGGGEPSTVKAADQVSQATTGKPIPNKERQTAGQATHYAFGALLGGLYGAASTAYPAVRTGFGAPFGAAVWAVADELAVPAAGLAKPPTQTPLSTHAYSLASHLLFGAVLESSQLALQRGFRAFEERRERQAA</sequence>